<comment type="caution">
    <text evidence="4">The sequence shown here is derived from an EMBL/GenBank/DDBJ whole genome shotgun (WGS) entry which is preliminary data.</text>
</comment>
<dbReference type="InterPro" id="IPR054612">
    <property type="entry name" value="Phage_capsid-like_C"/>
</dbReference>
<sequence>MTTLEEMRARLAEIEAERRSIDEAAGDAALAEDQQTRWDALDAEETELRGQVEEAERRGQVEEAERLERVAESRRRWRTAQIGRAVVPFDGDDITRMAAPELRDRARAVLGDDTAAGHLADDQRSRLERLLQTRNDNVDGALLARRLLVTEHPHYRQAFMRLVSRTTPVLTPEQSRAVQAYEEFRAMAIGTDAAGGYGVPVLIDPTIILTAQGSPNDFFNLARVETITTDAWKGVSSAGVTWQFRQEGAAASDNSPTLAQPTVPVHRADGYIPYSLEVDQDYPGFASEMARLLGEGYSELLVKKFTDGTGTNEPTGIVTALTGGASVVTTAAGGAIAASDVNDTWAALPIRYRGARCAWMSSTDVNNAIQQLGASNNNSAFTVNFTEEGVMVLKGRRAYLNDYMDPLPAAVGAAELAVVGDWSNYLIAQRAGMSIELIPHVFNAAGTLALPTGQRAWFAWARVGADSINDAGFRLLVNKPA</sequence>
<proteinExistence type="predicted"/>
<evidence type="ECO:0000313" key="4">
    <source>
        <dbReference type="EMBL" id="MBB5823778.1"/>
    </source>
</evidence>
<dbReference type="RefSeq" id="WP_184538049.1">
    <property type="nucleotide sequence ID" value="NZ_JACHMP010000002.1"/>
</dbReference>
<dbReference type="Gene3D" id="3.30.2320.10">
    <property type="entry name" value="hypothetical protein PF0899 domain"/>
    <property type="match status" value="1"/>
</dbReference>
<dbReference type="EMBL" id="JACHMP010000002">
    <property type="protein sequence ID" value="MBB5823778.1"/>
    <property type="molecule type" value="Genomic_DNA"/>
</dbReference>
<feature type="coiled-coil region" evidence="2">
    <location>
        <begin position="4"/>
        <end position="58"/>
    </location>
</feature>
<keyword evidence="2" id="KW-0175">Coiled coil</keyword>
<dbReference type="Proteomes" id="UP000540685">
    <property type="component" value="Unassembled WGS sequence"/>
</dbReference>
<keyword evidence="5" id="KW-1185">Reference proteome</keyword>
<dbReference type="Gene3D" id="3.30.2400.10">
    <property type="entry name" value="Major capsid protein gp5"/>
    <property type="match status" value="1"/>
</dbReference>
<organism evidence="4 5">
    <name type="scientific">Streptosporangium becharense</name>
    <dbReference type="NCBI Taxonomy" id="1816182"/>
    <lineage>
        <taxon>Bacteria</taxon>
        <taxon>Bacillati</taxon>
        <taxon>Actinomycetota</taxon>
        <taxon>Actinomycetes</taxon>
        <taxon>Streptosporangiales</taxon>
        <taxon>Streptosporangiaceae</taxon>
        <taxon>Streptosporangium</taxon>
    </lineage>
</organism>
<dbReference type="Pfam" id="PF05065">
    <property type="entry name" value="Phage_capsid"/>
    <property type="match status" value="1"/>
</dbReference>
<feature type="domain" description="Phage capsid-like C-terminal" evidence="3">
    <location>
        <begin position="195"/>
        <end position="477"/>
    </location>
</feature>
<name>A0A7W9IP94_9ACTN</name>
<dbReference type="SUPFAM" id="SSF56563">
    <property type="entry name" value="Major capsid protein gp5"/>
    <property type="match status" value="1"/>
</dbReference>
<comment type="subcellular location">
    <subcellularLocation>
        <location evidence="1">Virion</location>
    </subcellularLocation>
</comment>
<dbReference type="NCBIfam" id="TIGR01554">
    <property type="entry name" value="major_cap_HK97"/>
    <property type="match status" value="1"/>
</dbReference>
<dbReference type="InterPro" id="IPR024455">
    <property type="entry name" value="Phage_capsid"/>
</dbReference>
<evidence type="ECO:0000256" key="1">
    <source>
        <dbReference type="ARBA" id="ARBA00004328"/>
    </source>
</evidence>
<evidence type="ECO:0000256" key="2">
    <source>
        <dbReference type="SAM" id="Coils"/>
    </source>
</evidence>
<dbReference type="AlphaFoldDB" id="A0A7W9IP94"/>
<gene>
    <name evidence="4" type="ORF">F4562_006927</name>
</gene>
<accession>A0A7W9IP94</accession>
<evidence type="ECO:0000259" key="3">
    <source>
        <dbReference type="Pfam" id="PF05065"/>
    </source>
</evidence>
<protein>
    <submittedName>
        <fullName evidence="4">HK97 family phage major capsid protein</fullName>
    </submittedName>
</protein>
<evidence type="ECO:0000313" key="5">
    <source>
        <dbReference type="Proteomes" id="UP000540685"/>
    </source>
</evidence>
<reference evidence="4 5" key="1">
    <citation type="submission" date="2020-08" db="EMBL/GenBank/DDBJ databases">
        <title>Sequencing the genomes of 1000 actinobacteria strains.</title>
        <authorList>
            <person name="Klenk H.-P."/>
        </authorList>
    </citation>
    <scope>NUCLEOTIDE SEQUENCE [LARGE SCALE GENOMIC DNA]</scope>
    <source>
        <strain evidence="4 5">DSM 46887</strain>
    </source>
</reference>